<dbReference type="PANTHER" id="PTHR30075:SF2">
    <property type="entry name" value="GLYCINE--TRNA LIGASE, CHLOROPLASTIC_MITOCHONDRIAL 2"/>
    <property type="match status" value="1"/>
</dbReference>
<keyword evidence="6 11" id="KW-0547">Nucleotide-binding</keyword>
<dbReference type="SUPFAM" id="SSF109604">
    <property type="entry name" value="HD-domain/PDEase-like"/>
    <property type="match status" value="1"/>
</dbReference>
<dbReference type="InterPro" id="IPR015944">
    <property type="entry name" value="Gly-tRNA-synth_bsu"/>
</dbReference>
<evidence type="ECO:0000259" key="12">
    <source>
        <dbReference type="Pfam" id="PF05746"/>
    </source>
</evidence>
<sequence>MAELFIELFSEEIPSGMQARAADDLGSLLTKALDGLNPRDLRMFFGARRIAAILTVDAEIPARSMSERGPREGAPEKALAGFTRKHGVTPDELTLENGFWVLNKSLDPVSAESCVAEAVPELLWKFPWPKSMRWGAGSNFTWVRPLRRIACLLDGHVVPFALAREGDDAHGLKASNLSEGHRFLAPGPFEILSGQQWQEELETRSVIVDMDSRRDMVRTGVARLADQHGITVVQDDGLVDEVCGLVEYPVPLLGKIDAAFMDLPAEVMQVSMRINQRYFALRNPDGKAAPYFAFVGNLPFKDGGKLTTAGNERVLRARFADARHFWDLDRKTKLADRVPALAAVTFHAKLGTQAERAERISKLAGTVAQAMGLDGAQIAQAERAGLLAKADLTTGMVGEFPELQGIMGGYYAAHDGEDEAVSRAVAEHYLPRGQSDETAKAPVSVAVALADRLDLLAGFFAIGELPSGSGDPYALRRAALGIIRTIRDNGLRLDLTELFAQAANGRMGGELAKLPDFIAERLRVQLRSEGERHDVLAATLAGGLDGDLVRLLARTSALSEMIQTEDGRNLLAAAKRAANILRIEDKKDGPHTGAPDPALYTQDEERALATGLDQAVPAIETALKEERFTDAMQAIAALRPTLDRFFEAVTVNAPEPEVRANRLKLLSRFRETTALIADFGQIEG</sequence>
<evidence type="ECO:0000256" key="1">
    <source>
        <dbReference type="ARBA" id="ARBA00004496"/>
    </source>
</evidence>
<comment type="caution">
    <text evidence="13">The sequence shown here is derived from an EMBL/GenBank/DDBJ whole genome shotgun (WGS) entry which is preliminary data.</text>
</comment>
<evidence type="ECO:0000256" key="8">
    <source>
        <dbReference type="ARBA" id="ARBA00022917"/>
    </source>
</evidence>
<dbReference type="EC" id="6.1.1.14" evidence="11"/>
<dbReference type="RefSeq" id="WP_194258507.1">
    <property type="nucleotide sequence ID" value="NZ_JABCQG010000001.1"/>
</dbReference>
<evidence type="ECO:0000256" key="10">
    <source>
        <dbReference type="ARBA" id="ARBA00047937"/>
    </source>
</evidence>
<dbReference type="PRINTS" id="PR01045">
    <property type="entry name" value="TRNASYNTHGB"/>
</dbReference>
<dbReference type="GO" id="GO:0004820">
    <property type="term" value="F:glycine-tRNA ligase activity"/>
    <property type="evidence" value="ECO:0007669"/>
    <property type="project" value="UniProtKB-EC"/>
</dbReference>
<evidence type="ECO:0000256" key="2">
    <source>
        <dbReference type="ARBA" id="ARBA00008226"/>
    </source>
</evidence>
<evidence type="ECO:0000256" key="4">
    <source>
        <dbReference type="ARBA" id="ARBA00022490"/>
    </source>
</evidence>
<organism evidence="13 14">
    <name type="scientific">Gluconobacter vitians</name>
    <dbReference type="NCBI Taxonomy" id="2728102"/>
    <lineage>
        <taxon>Bacteria</taxon>
        <taxon>Pseudomonadati</taxon>
        <taxon>Pseudomonadota</taxon>
        <taxon>Alphaproteobacteria</taxon>
        <taxon>Acetobacterales</taxon>
        <taxon>Acetobacteraceae</taxon>
        <taxon>Gluconobacter</taxon>
    </lineage>
</organism>
<comment type="subcellular location">
    <subcellularLocation>
        <location evidence="1 11">Cytoplasm</location>
    </subcellularLocation>
</comment>
<proteinExistence type="inferred from homology"/>
<evidence type="ECO:0000256" key="11">
    <source>
        <dbReference type="HAMAP-Rule" id="MF_00255"/>
    </source>
</evidence>
<dbReference type="InterPro" id="IPR006194">
    <property type="entry name" value="Gly-tRNA-synth_heterodimer"/>
</dbReference>
<evidence type="ECO:0000256" key="3">
    <source>
        <dbReference type="ARBA" id="ARBA00011209"/>
    </source>
</evidence>
<evidence type="ECO:0000313" key="14">
    <source>
        <dbReference type="Proteomes" id="UP000623107"/>
    </source>
</evidence>
<reference evidence="13 14" key="2">
    <citation type="submission" date="2020-11" db="EMBL/GenBank/DDBJ databases">
        <title>Description of novel Gluconobacter species.</title>
        <authorList>
            <person name="Cleenwerck I."/>
            <person name="Cnockaert M."/>
            <person name="Borremans W."/>
            <person name="Wieme A.D."/>
            <person name="De Vuyst L."/>
            <person name="Vandamme P."/>
        </authorList>
    </citation>
    <scope>NUCLEOTIDE SEQUENCE [LARGE SCALE GENOMIC DNA]</scope>
    <source>
        <strain evidence="13 14">LMG 31484</strain>
    </source>
</reference>
<evidence type="ECO:0000313" key="13">
    <source>
        <dbReference type="EMBL" id="MBF0857657.1"/>
    </source>
</evidence>
<dbReference type="Pfam" id="PF05746">
    <property type="entry name" value="DALR_1"/>
    <property type="match status" value="1"/>
</dbReference>
<accession>A0ABR9Y160</accession>
<keyword evidence="5 11" id="KW-0436">Ligase</keyword>
<comment type="catalytic activity">
    <reaction evidence="10 11">
        <text>tRNA(Gly) + glycine + ATP = glycyl-tRNA(Gly) + AMP + diphosphate</text>
        <dbReference type="Rhea" id="RHEA:16013"/>
        <dbReference type="Rhea" id="RHEA-COMP:9664"/>
        <dbReference type="Rhea" id="RHEA-COMP:9683"/>
        <dbReference type="ChEBI" id="CHEBI:30616"/>
        <dbReference type="ChEBI" id="CHEBI:33019"/>
        <dbReference type="ChEBI" id="CHEBI:57305"/>
        <dbReference type="ChEBI" id="CHEBI:78442"/>
        <dbReference type="ChEBI" id="CHEBI:78522"/>
        <dbReference type="ChEBI" id="CHEBI:456215"/>
        <dbReference type="EC" id="6.1.1.14"/>
    </reaction>
</comment>
<reference evidence="14" key="1">
    <citation type="submission" date="2020-04" db="EMBL/GenBank/DDBJ databases">
        <title>Description of novel Gluconacetobacter.</title>
        <authorList>
            <person name="Sombolestani A."/>
        </authorList>
    </citation>
    <scope>NUCLEOTIDE SEQUENCE [LARGE SCALE GENOMIC DNA]</scope>
    <source>
        <strain evidence="14">LMG 31484</strain>
    </source>
</reference>
<protein>
    <recommendedName>
        <fullName evidence="11">Glycine--tRNA ligase beta subunit</fullName>
        <ecNumber evidence="11">6.1.1.14</ecNumber>
    </recommendedName>
    <alternativeName>
        <fullName evidence="11">Glycyl-tRNA synthetase beta subunit</fullName>
        <shortName evidence="11">GlyRS</shortName>
    </alternativeName>
</protein>
<dbReference type="EMBL" id="JABCQG010000001">
    <property type="protein sequence ID" value="MBF0857657.1"/>
    <property type="molecule type" value="Genomic_DNA"/>
</dbReference>
<keyword evidence="14" id="KW-1185">Reference proteome</keyword>
<evidence type="ECO:0000256" key="5">
    <source>
        <dbReference type="ARBA" id="ARBA00022598"/>
    </source>
</evidence>
<keyword evidence="7 11" id="KW-0067">ATP-binding</keyword>
<keyword evidence="8 11" id="KW-0648">Protein biosynthesis</keyword>
<name>A0ABR9Y160_9PROT</name>
<comment type="subunit">
    <text evidence="3 11">Tetramer of two alpha and two beta subunits.</text>
</comment>
<comment type="similarity">
    <text evidence="2 11">Belongs to the class-II aminoacyl-tRNA synthetase family.</text>
</comment>
<gene>
    <name evidence="11" type="primary">glyS</name>
    <name evidence="13" type="ORF">HKD24_00300</name>
</gene>
<evidence type="ECO:0000256" key="6">
    <source>
        <dbReference type="ARBA" id="ARBA00022741"/>
    </source>
</evidence>
<dbReference type="HAMAP" id="MF_00255">
    <property type="entry name" value="Gly_tRNA_synth_beta"/>
    <property type="match status" value="1"/>
</dbReference>
<dbReference type="Proteomes" id="UP000623107">
    <property type="component" value="Unassembled WGS sequence"/>
</dbReference>
<dbReference type="InterPro" id="IPR008909">
    <property type="entry name" value="DALR_anticod-bd"/>
</dbReference>
<evidence type="ECO:0000256" key="7">
    <source>
        <dbReference type="ARBA" id="ARBA00022840"/>
    </source>
</evidence>
<keyword evidence="4 11" id="KW-0963">Cytoplasm</keyword>
<dbReference type="Pfam" id="PF02092">
    <property type="entry name" value="tRNA_synt_2f"/>
    <property type="match status" value="1"/>
</dbReference>
<dbReference type="PROSITE" id="PS50861">
    <property type="entry name" value="AA_TRNA_LIGASE_II_GLYAB"/>
    <property type="match status" value="1"/>
</dbReference>
<dbReference type="NCBIfam" id="TIGR00211">
    <property type="entry name" value="glyS"/>
    <property type="match status" value="1"/>
</dbReference>
<evidence type="ECO:0000256" key="9">
    <source>
        <dbReference type="ARBA" id="ARBA00023146"/>
    </source>
</evidence>
<dbReference type="PANTHER" id="PTHR30075">
    <property type="entry name" value="GLYCYL-TRNA SYNTHETASE"/>
    <property type="match status" value="1"/>
</dbReference>
<feature type="domain" description="DALR anticodon binding" evidence="12">
    <location>
        <begin position="571"/>
        <end position="672"/>
    </location>
</feature>
<keyword evidence="9 11" id="KW-0030">Aminoacyl-tRNA synthetase</keyword>